<feature type="repeat" description="ANK" evidence="3">
    <location>
        <begin position="218"/>
        <end position="250"/>
    </location>
</feature>
<dbReference type="PANTHER" id="PTHR24198">
    <property type="entry name" value="ANKYRIN REPEAT AND PROTEIN KINASE DOMAIN-CONTAINING PROTEIN"/>
    <property type="match status" value="1"/>
</dbReference>
<feature type="repeat" description="ANK" evidence="3">
    <location>
        <begin position="251"/>
        <end position="283"/>
    </location>
</feature>
<keyword evidence="6" id="KW-1185">Reference proteome</keyword>
<name>A0AAD1TJH9_PELCU</name>
<evidence type="ECO:0000256" key="2">
    <source>
        <dbReference type="ARBA" id="ARBA00023043"/>
    </source>
</evidence>
<feature type="repeat" description="ANK" evidence="3">
    <location>
        <begin position="317"/>
        <end position="349"/>
    </location>
</feature>
<gene>
    <name evidence="5" type="ORF">PECUL_23A024521</name>
</gene>
<dbReference type="InterPro" id="IPR036770">
    <property type="entry name" value="Ankyrin_rpt-contain_sf"/>
</dbReference>
<feature type="region of interest" description="Disordered" evidence="4">
    <location>
        <begin position="67"/>
        <end position="107"/>
    </location>
</feature>
<dbReference type="EMBL" id="OW240924">
    <property type="protein sequence ID" value="CAH2327679.1"/>
    <property type="molecule type" value="Genomic_DNA"/>
</dbReference>
<dbReference type="AlphaFoldDB" id="A0AAD1TJH9"/>
<feature type="repeat" description="ANK" evidence="3">
    <location>
        <begin position="151"/>
        <end position="173"/>
    </location>
</feature>
<organism evidence="5 6">
    <name type="scientific">Pelobates cultripes</name>
    <name type="common">Western spadefoot toad</name>
    <dbReference type="NCBI Taxonomy" id="61616"/>
    <lineage>
        <taxon>Eukaryota</taxon>
        <taxon>Metazoa</taxon>
        <taxon>Chordata</taxon>
        <taxon>Craniata</taxon>
        <taxon>Vertebrata</taxon>
        <taxon>Euteleostomi</taxon>
        <taxon>Amphibia</taxon>
        <taxon>Batrachia</taxon>
        <taxon>Anura</taxon>
        <taxon>Pelobatoidea</taxon>
        <taxon>Pelobatidae</taxon>
        <taxon>Pelobates</taxon>
    </lineage>
</organism>
<reference evidence="5" key="1">
    <citation type="submission" date="2022-03" db="EMBL/GenBank/DDBJ databases">
        <authorList>
            <person name="Alioto T."/>
            <person name="Alioto T."/>
            <person name="Gomez Garrido J."/>
        </authorList>
    </citation>
    <scope>NUCLEOTIDE SEQUENCE</scope>
</reference>
<feature type="repeat" description="ANK" evidence="3">
    <location>
        <begin position="284"/>
        <end position="316"/>
    </location>
</feature>
<evidence type="ECO:0000256" key="4">
    <source>
        <dbReference type="SAM" id="MobiDB-lite"/>
    </source>
</evidence>
<dbReference type="Pfam" id="PF12796">
    <property type="entry name" value="Ank_2"/>
    <property type="match status" value="3"/>
</dbReference>
<dbReference type="PANTHER" id="PTHR24198:SF190">
    <property type="entry name" value="DYNEIN HEAVY CHAIN 12, AXONEMAL-LIKE"/>
    <property type="match status" value="1"/>
</dbReference>
<dbReference type="InterPro" id="IPR003903">
    <property type="entry name" value="UIM_dom"/>
</dbReference>
<dbReference type="Proteomes" id="UP001295444">
    <property type="component" value="Chromosome 13"/>
</dbReference>
<sequence length="375" mass="41318">MATQVSTSGQRRQVLGSEEYSLYSSLSEDELIQMAIEQSLLEGNSGQTTACSNQKQSDNLNERATAASLANRQTPRQTQLPQHNRSAQPSAAPSHNPGSNKATRRRYDGSYFSTPQAVEKTPIERAIMNKDAETISKMIKSGQKLNEPNKDGWLPLHDAAYYGSLEVMKILLQAYPNSIDQRTLQEETATLISTTKGHIDCLLFMLQSGADPDIANKNKETPIYKACETKNVEALKLLIQYHADVNHRCNRGLVALHEAVSRNDLEIISILEKSGAKVDAKNIYGITPLFTAAQIGKVDLLRYLTKCGADINTQANDDATALFEASKNGHDEAVEFLLSQGADANKQNKHGFLPIHIAAKKRDNTEYVSLYPSVL</sequence>
<dbReference type="PRINTS" id="PR01415">
    <property type="entry name" value="ANKYRIN"/>
</dbReference>
<keyword evidence="1" id="KW-0677">Repeat</keyword>
<dbReference type="PROSITE" id="PS50297">
    <property type="entry name" value="ANK_REP_REGION"/>
    <property type="match status" value="5"/>
</dbReference>
<feature type="compositionally biased region" description="Polar residues" evidence="4">
    <location>
        <begin position="68"/>
        <end position="101"/>
    </location>
</feature>
<proteinExistence type="predicted"/>
<accession>A0AAD1TJH9</accession>
<dbReference type="SUPFAM" id="SSF48403">
    <property type="entry name" value="Ankyrin repeat"/>
    <property type="match status" value="1"/>
</dbReference>
<dbReference type="Gene3D" id="1.25.40.20">
    <property type="entry name" value="Ankyrin repeat-containing domain"/>
    <property type="match status" value="1"/>
</dbReference>
<evidence type="ECO:0000313" key="5">
    <source>
        <dbReference type="EMBL" id="CAH2327679.1"/>
    </source>
</evidence>
<dbReference type="PROSITE" id="PS50330">
    <property type="entry name" value="UIM"/>
    <property type="match status" value="1"/>
</dbReference>
<dbReference type="InterPro" id="IPR002110">
    <property type="entry name" value="Ankyrin_rpt"/>
</dbReference>
<dbReference type="GO" id="GO:0005737">
    <property type="term" value="C:cytoplasm"/>
    <property type="evidence" value="ECO:0007669"/>
    <property type="project" value="TreeGrafter"/>
</dbReference>
<dbReference type="SMART" id="SM00248">
    <property type="entry name" value="ANK"/>
    <property type="match status" value="7"/>
</dbReference>
<keyword evidence="2 3" id="KW-0040">ANK repeat</keyword>
<evidence type="ECO:0000256" key="1">
    <source>
        <dbReference type="ARBA" id="ARBA00022737"/>
    </source>
</evidence>
<evidence type="ECO:0000256" key="3">
    <source>
        <dbReference type="PROSITE-ProRule" id="PRU00023"/>
    </source>
</evidence>
<evidence type="ECO:0000313" key="6">
    <source>
        <dbReference type="Proteomes" id="UP001295444"/>
    </source>
</evidence>
<dbReference type="PROSITE" id="PS50088">
    <property type="entry name" value="ANK_REPEAT"/>
    <property type="match status" value="5"/>
</dbReference>
<protein>
    <submittedName>
        <fullName evidence="5">Ankyrin repeat and SOCS box 2</fullName>
    </submittedName>
</protein>